<dbReference type="InterPro" id="IPR000944">
    <property type="entry name" value="Tscrpt_reg_Rrf2"/>
</dbReference>
<dbReference type="InterPro" id="IPR036388">
    <property type="entry name" value="WH-like_DNA-bd_sf"/>
</dbReference>
<evidence type="ECO:0000313" key="2">
    <source>
        <dbReference type="Proteomes" id="UP000032336"/>
    </source>
</evidence>
<reference evidence="1 2" key="1">
    <citation type="submission" date="2015-01" db="EMBL/GenBank/DDBJ databases">
        <title>Draft genome of the acidophilic iron oxidizer Ferrimicrobium acidiphilum strain T23.</title>
        <authorList>
            <person name="Poehlein A."/>
            <person name="Eisen S."/>
            <person name="Schloemann M."/>
            <person name="Johnson B.D."/>
            <person name="Daniel R."/>
            <person name="Muehling M."/>
        </authorList>
    </citation>
    <scope>NUCLEOTIDE SEQUENCE [LARGE SCALE GENOMIC DNA]</scope>
    <source>
        <strain evidence="1 2">T23</strain>
    </source>
</reference>
<dbReference type="NCBIfam" id="TIGR00738">
    <property type="entry name" value="rrf2_super"/>
    <property type="match status" value="1"/>
</dbReference>
<gene>
    <name evidence="1" type="primary">iscR</name>
    <name evidence="1" type="ORF">FEAC_14330</name>
</gene>
<comment type="caution">
    <text evidence="1">The sequence shown here is derived from an EMBL/GenBank/DDBJ whole genome shotgun (WGS) entry which is preliminary data.</text>
</comment>
<organism evidence="1 2">
    <name type="scientific">Ferrimicrobium acidiphilum DSM 19497</name>
    <dbReference type="NCBI Taxonomy" id="1121877"/>
    <lineage>
        <taxon>Bacteria</taxon>
        <taxon>Bacillati</taxon>
        <taxon>Actinomycetota</taxon>
        <taxon>Acidimicrobiia</taxon>
        <taxon>Acidimicrobiales</taxon>
        <taxon>Acidimicrobiaceae</taxon>
        <taxon>Ferrimicrobium</taxon>
    </lineage>
</organism>
<dbReference type="eggNOG" id="COG1959">
    <property type="taxonomic scope" value="Bacteria"/>
</dbReference>
<dbReference type="GeneID" id="78372627"/>
<accession>A0A0D8FUL1</accession>
<sequence length="281" mass="31142">MNLSMSRRADYCVRAALYLARTTNNPEATKVKEIVAEMGIPATFASQILADLVRADIATSKPGRDGGYRLKRDTSSITLLELVEAGEGSLRADHCALGEGPCRWDTVCPLHASWQSTVAAVRQQLSTITLAAIAEEDLRLEGAHENPIDSHRSFHRIEAEDSSYVELPLMEVEQLLGRLHDQQLIEELRDPINSIEALQSTNLAMAYLLDGGRRLILELIDSDEQSIRLELDLEPIAIDPKRVELRGHAKIRSTMSTDSDPLVRVVLNKTARLLEGLATTR</sequence>
<dbReference type="OrthoDB" id="9808360at2"/>
<dbReference type="InterPro" id="IPR036390">
    <property type="entry name" value="WH_DNA-bd_sf"/>
</dbReference>
<dbReference type="Proteomes" id="UP000032336">
    <property type="component" value="Unassembled WGS sequence"/>
</dbReference>
<dbReference type="AlphaFoldDB" id="A0A0D8FUL1"/>
<protein>
    <submittedName>
        <fullName evidence="1">HTH-type transcriptional regulator IscR</fullName>
    </submittedName>
</protein>
<dbReference type="EMBL" id="JXUW01000011">
    <property type="protein sequence ID" value="KJE76786.1"/>
    <property type="molecule type" value="Genomic_DNA"/>
</dbReference>
<dbReference type="SUPFAM" id="SSF46785">
    <property type="entry name" value="Winged helix' DNA-binding domain"/>
    <property type="match status" value="1"/>
</dbReference>
<proteinExistence type="predicted"/>
<dbReference type="Gene3D" id="1.10.10.10">
    <property type="entry name" value="Winged helix-like DNA-binding domain superfamily/Winged helix DNA-binding domain"/>
    <property type="match status" value="1"/>
</dbReference>
<dbReference type="PROSITE" id="PS51197">
    <property type="entry name" value="HTH_RRF2_2"/>
    <property type="match status" value="1"/>
</dbReference>
<keyword evidence="2" id="KW-1185">Reference proteome</keyword>
<dbReference type="PANTHER" id="PTHR33221">
    <property type="entry name" value="WINGED HELIX-TURN-HELIX TRANSCRIPTIONAL REGULATOR, RRF2 FAMILY"/>
    <property type="match status" value="1"/>
</dbReference>
<evidence type="ECO:0000313" key="1">
    <source>
        <dbReference type="EMBL" id="KJE76786.1"/>
    </source>
</evidence>
<name>A0A0D8FUL1_9ACTN</name>
<dbReference type="STRING" id="1121877.FEAC_14330"/>
<dbReference type="Pfam" id="PF02082">
    <property type="entry name" value="Rrf2"/>
    <property type="match status" value="1"/>
</dbReference>
<dbReference type="GO" id="GO:0003700">
    <property type="term" value="F:DNA-binding transcription factor activity"/>
    <property type="evidence" value="ECO:0007669"/>
    <property type="project" value="TreeGrafter"/>
</dbReference>
<dbReference type="RefSeq" id="WP_081901110.1">
    <property type="nucleotide sequence ID" value="NZ_JQKF01000015.1"/>
</dbReference>
<dbReference type="GO" id="GO:0005829">
    <property type="term" value="C:cytosol"/>
    <property type="evidence" value="ECO:0007669"/>
    <property type="project" value="TreeGrafter"/>
</dbReference>
<dbReference type="PANTHER" id="PTHR33221:SF15">
    <property type="entry name" value="HTH-TYPE TRANSCRIPTIONAL REGULATOR YWGB-RELATED"/>
    <property type="match status" value="1"/>
</dbReference>